<evidence type="ECO:0000256" key="1">
    <source>
        <dbReference type="ARBA" id="ARBA00006432"/>
    </source>
</evidence>
<dbReference type="InterPro" id="IPR042099">
    <property type="entry name" value="ANL_N_sf"/>
</dbReference>
<dbReference type="PANTHER" id="PTHR43859:SF4">
    <property type="entry name" value="BUTANOATE--COA LIGASE AAE1-RELATED"/>
    <property type="match status" value="1"/>
</dbReference>
<keyword evidence="4" id="KW-0443">Lipid metabolism</keyword>
<reference evidence="9" key="1">
    <citation type="journal article" date="2019" name="Int. J. Syst. Evol. Microbiol.">
        <title>The Global Catalogue of Microorganisms (GCM) 10K type strain sequencing project: providing services to taxonomists for standard genome sequencing and annotation.</title>
        <authorList>
            <consortium name="The Broad Institute Genomics Platform"/>
            <consortium name="The Broad Institute Genome Sequencing Center for Infectious Disease"/>
            <person name="Wu L."/>
            <person name="Ma J."/>
        </authorList>
    </citation>
    <scope>NUCLEOTIDE SEQUENCE [LARGE SCALE GENOMIC DNA]</scope>
    <source>
        <strain evidence="9">JCM 15442</strain>
    </source>
</reference>
<accession>A0ABQ2GB68</accession>
<gene>
    <name evidence="8" type="ORF">GCM10010840_21490</name>
</gene>
<dbReference type="SUPFAM" id="SSF56801">
    <property type="entry name" value="Acetyl-CoA synthetase-like"/>
    <property type="match status" value="1"/>
</dbReference>
<dbReference type="Pfam" id="PF13193">
    <property type="entry name" value="AMP-binding_C"/>
    <property type="match status" value="1"/>
</dbReference>
<evidence type="ECO:0000313" key="8">
    <source>
        <dbReference type="EMBL" id="GGL83420.1"/>
    </source>
</evidence>
<evidence type="ECO:0000256" key="5">
    <source>
        <dbReference type="SAM" id="MobiDB-lite"/>
    </source>
</evidence>
<comment type="caution">
    <text evidence="8">The sequence shown here is derived from an EMBL/GenBank/DDBJ whole genome shotgun (WGS) entry which is preliminary data.</text>
</comment>
<feature type="region of interest" description="Disordered" evidence="5">
    <location>
        <begin position="1"/>
        <end position="22"/>
    </location>
</feature>
<evidence type="ECO:0000259" key="7">
    <source>
        <dbReference type="Pfam" id="PF13193"/>
    </source>
</evidence>
<feature type="domain" description="AMP-dependent synthetase/ligase" evidence="6">
    <location>
        <begin position="36"/>
        <end position="384"/>
    </location>
</feature>
<dbReference type="EMBL" id="BMOL01000009">
    <property type="protein sequence ID" value="GGL83420.1"/>
    <property type="molecule type" value="Genomic_DNA"/>
</dbReference>
<comment type="similarity">
    <text evidence="1">Belongs to the ATP-dependent AMP-binding enzyme family.</text>
</comment>
<organism evidence="8 9">
    <name type="scientific">Deinococcus aerolatus</name>
    <dbReference type="NCBI Taxonomy" id="522487"/>
    <lineage>
        <taxon>Bacteria</taxon>
        <taxon>Thermotogati</taxon>
        <taxon>Deinococcota</taxon>
        <taxon>Deinococci</taxon>
        <taxon>Deinococcales</taxon>
        <taxon>Deinococcaceae</taxon>
        <taxon>Deinococcus</taxon>
    </lineage>
</organism>
<evidence type="ECO:0000256" key="4">
    <source>
        <dbReference type="ARBA" id="ARBA00023098"/>
    </source>
</evidence>
<keyword evidence="2 8" id="KW-0436">Ligase</keyword>
<evidence type="ECO:0000256" key="3">
    <source>
        <dbReference type="ARBA" id="ARBA00022832"/>
    </source>
</evidence>
<proteinExistence type="inferred from homology"/>
<evidence type="ECO:0000259" key="6">
    <source>
        <dbReference type="Pfam" id="PF00501"/>
    </source>
</evidence>
<dbReference type="Gene3D" id="3.30.300.30">
    <property type="match status" value="1"/>
</dbReference>
<dbReference type="PANTHER" id="PTHR43859">
    <property type="entry name" value="ACYL-ACTIVATING ENZYME"/>
    <property type="match status" value="1"/>
</dbReference>
<evidence type="ECO:0000256" key="2">
    <source>
        <dbReference type="ARBA" id="ARBA00022598"/>
    </source>
</evidence>
<feature type="compositionally biased region" description="Basic and acidic residues" evidence="5">
    <location>
        <begin position="11"/>
        <end position="22"/>
    </location>
</feature>
<keyword evidence="9" id="KW-1185">Reference proteome</keyword>
<sequence>MTRFGASPDLPRLRGTDAQDSDLKTPLTPLELVLRAFAVHPARTATQHGRQAQSYAELAGRTARLVTLLRDHGLTPGTHALLVSPNTPDALLAFHAVPLAGGVIVPLNPAFSDEALRFLAGHADPVVALVDTACLPRVGERLAQLEIPVLEIGDASGLSARLGGVLPAALELPAALDEDSPISINYTSGTTSDPKGVMVTHRNAFVNLSNLLYHLNLRPGSVYLHALPLAHGNGWGSAWAVTAAGGTHVTLTNEGPEAVRAALRGGAVTHLFASPAILTPLTDTAAPLHLSAPVRLLVAGTSPSPRLLGNLRAQGFEVLHGYGLTETNAVMTVNEGDHLTPQGHPMMYAGQLRVVSEDGGPVPADGFTPGEIVIRGNQVMKGYYKNRAATRRALDGGWLHTGDLAVVHADGRVDILDRASDLLNIGGQSVSSAQIEAVLYRHPSVREAVVVAGHPAPGQTCAVAFVTLHPGAGVRGEELLRFCSPHLPEHALPRRVHLVPELPKTASGKVLKHVLRAQAGENLAPERRAEPVRPTRR</sequence>
<feature type="domain" description="AMP-binding enzyme C-terminal" evidence="7">
    <location>
        <begin position="434"/>
        <end position="509"/>
    </location>
</feature>
<dbReference type="InterPro" id="IPR020845">
    <property type="entry name" value="AMP-binding_CS"/>
</dbReference>
<dbReference type="Pfam" id="PF00501">
    <property type="entry name" value="AMP-binding"/>
    <property type="match status" value="1"/>
</dbReference>
<dbReference type="InterPro" id="IPR045851">
    <property type="entry name" value="AMP-bd_C_sf"/>
</dbReference>
<dbReference type="GO" id="GO:0016874">
    <property type="term" value="F:ligase activity"/>
    <property type="evidence" value="ECO:0007669"/>
    <property type="project" value="UniProtKB-KW"/>
</dbReference>
<keyword evidence="3" id="KW-0276">Fatty acid metabolism</keyword>
<evidence type="ECO:0000313" key="9">
    <source>
        <dbReference type="Proteomes" id="UP000639973"/>
    </source>
</evidence>
<dbReference type="Gene3D" id="3.40.50.12780">
    <property type="entry name" value="N-terminal domain of ligase-like"/>
    <property type="match status" value="1"/>
</dbReference>
<dbReference type="Proteomes" id="UP000639973">
    <property type="component" value="Unassembled WGS sequence"/>
</dbReference>
<dbReference type="PROSITE" id="PS00455">
    <property type="entry name" value="AMP_BINDING"/>
    <property type="match status" value="1"/>
</dbReference>
<name>A0ABQ2GB68_9DEIO</name>
<protein>
    <submittedName>
        <fullName evidence="8">Fatty-acid--CoA ligase</fullName>
    </submittedName>
</protein>
<dbReference type="InterPro" id="IPR025110">
    <property type="entry name" value="AMP-bd_C"/>
</dbReference>
<dbReference type="InterPro" id="IPR000873">
    <property type="entry name" value="AMP-dep_synth/lig_dom"/>
</dbReference>